<dbReference type="GO" id="GO:0005770">
    <property type="term" value="C:late endosome"/>
    <property type="evidence" value="ECO:0007669"/>
    <property type="project" value="TreeGrafter"/>
</dbReference>
<dbReference type="InterPro" id="IPR003599">
    <property type="entry name" value="Ig_sub"/>
</dbReference>
<dbReference type="InterPro" id="IPR013783">
    <property type="entry name" value="Ig-like_fold"/>
</dbReference>
<dbReference type="PROSITE" id="PS50835">
    <property type="entry name" value="IG_LIKE"/>
    <property type="match status" value="1"/>
</dbReference>
<dbReference type="InterPro" id="IPR036179">
    <property type="entry name" value="Ig-like_dom_sf"/>
</dbReference>
<dbReference type="Ensembl" id="ENSFTIT00000022714.1">
    <property type="protein sequence ID" value="ENSFTIP00000021801.1"/>
    <property type="gene ID" value="ENSFTIG00000014083.1"/>
</dbReference>
<dbReference type="PANTHER" id="PTHR47243:SF1">
    <property type="entry name" value="SIALOADHESIN"/>
    <property type="match status" value="1"/>
</dbReference>
<evidence type="ECO:0000256" key="1">
    <source>
        <dbReference type="SAM" id="MobiDB-lite"/>
    </source>
</evidence>
<dbReference type="InterPro" id="IPR003598">
    <property type="entry name" value="Ig_sub2"/>
</dbReference>
<proteinExistence type="predicted"/>
<feature type="region of interest" description="Disordered" evidence="1">
    <location>
        <begin position="483"/>
        <end position="525"/>
    </location>
</feature>
<dbReference type="GO" id="GO:0005886">
    <property type="term" value="C:plasma membrane"/>
    <property type="evidence" value="ECO:0007669"/>
    <property type="project" value="TreeGrafter"/>
</dbReference>
<organism evidence="3 4">
    <name type="scientific">Falco tinnunculus</name>
    <name type="common">Common kestrel</name>
    <dbReference type="NCBI Taxonomy" id="100819"/>
    <lineage>
        <taxon>Eukaryota</taxon>
        <taxon>Metazoa</taxon>
        <taxon>Chordata</taxon>
        <taxon>Craniata</taxon>
        <taxon>Vertebrata</taxon>
        <taxon>Euteleostomi</taxon>
        <taxon>Archelosauria</taxon>
        <taxon>Archosauria</taxon>
        <taxon>Dinosauria</taxon>
        <taxon>Saurischia</taxon>
        <taxon>Theropoda</taxon>
        <taxon>Coelurosauria</taxon>
        <taxon>Aves</taxon>
        <taxon>Neognathae</taxon>
        <taxon>Neoaves</taxon>
        <taxon>Telluraves</taxon>
        <taxon>Australaves</taxon>
        <taxon>Falconiformes</taxon>
        <taxon>Falconidae</taxon>
        <taxon>Falco</taxon>
    </lineage>
</organism>
<accession>A0A8C4V3X7</accession>
<protein>
    <submittedName>
        <fullName evidence="3">Sialic acid binding Ig like lectin 1</fullName>
    </submittedName>
</protein>
<dbReference type="Gene3D" id="2.60.40.10">
    <property type="entry name" value="Immunoglobulins"/>
    <property type="match status" value="3"/>
</dbReference>
<feature type="region of interest" description="Disordered" evidence="1">
    <location>
        <begin position="207"/>
        <end position="232"/>
    </location>
</feature>
<keyword evidence="4" id="KW-1185">Reference proteome</keyword>
<feature type="domain" description="Ig-like" evidence="2">
    <location>
        <begin position="220"/>
        <end position="315"/>
    </location>
</feature>
<dbReference type="InterPro" id="IPR007110">
    <property type="entry name" value="Ig-like_dom"/>
</dbReference>
<dbReference type="SUPFAM" id="SSF48726">
    <property type="entry name" value="Immunoglobulin"/>
    <property type="match status" value="3"/>
</dbReference>
<dbReference type="SMART" id="SM00408">
    <property type="entry name" value="IGc2"/>
    <property type="match status" value="2"/>
</dbReference>
<evidence type="ECO:0000313" key="3">
    <source>
        <dbReference type="Ensembl" id="ENSFTIP00000021801.1"/>
    </source>
</evidence>
<sequence>MVSPRDLLPPTLPAQSALGSWGVTYPTSLQGIRGSCVVIPCTLSYPDDMAADDGIVAIWYKDYDNQKTLVYHSAAQEVDAGFRDRAQLLGDPAARNCTLLLRRLTLEDHGPYRFRFEIINGDRWSAERDVMLSQTEGQTSTLQCSTPYFCPLSDTALRWEGYDPQVSVVSGWDHSKKLLCEVSYGSKKATSEVVLRVRRTWGGSAQGLAEHSTGMAAPLPRPHHPGPPPETQGGRLAIVSCTVDSHPPATIALYRDGTLLAASGSQAAPRQRLGVTTSRNALRLEIRGTGPQDSGEYRCMASNAYGSTSATKFFVARGESQCEGTVKLPALGLGSVILLCVVESNPLSKITLQSSRISLAPNTLRLELREASAEDEGEYECQARSPLGSAYVSLPLRVQGESVLPNLASHAFPPAPLQPAAKLSAPGPPRAGPLPAELLGEVGGKRCPYRCRCTPGAILHLLGGPPGRASGCPALHRRQLPTFRHRPVPGSRPRAPGFHPQPGRPTLHRPGSPQLPADGHGGAGAAGRRALHLLGQQQLWHRILVPAPGCGR</sequence>
<reference evidence="3" key="2">
    <citation type="submission" date="2025-09" db="UniProtKB">
        <authorList>
            <consortium name="Ensembl"/>
        </authorList>
    </citation>
    <scope>IDENTIFICATION</scope>
</reference>
<dbReference type="PANTHER" id="PTHR47243">
    <property type="entry name" value="SIALOADHESIN"/>
    <property type="match status" value="1"/>
</dbReference>
<dbReference type="GO" id="GO:0005769">
    <property type="term" value="C:early endosome"/>
    <property type="evidence" value="ECO:0007669"/>
    <property type="project" value="TreeGrafter"/>
</dbReference>
<dbReference type="GO" id="GO:0046790">
    <property type="term" value="F:virion binding"/>
    <property type="evidence" value="ECO:0007669"/>
    <property type="project" value="TreeGrafter"/>
</dbReference>
<dbReference type="Proteomes" id="UP000694562">
    <property type="component" value="Unplaced"/>
</dbReference>
<dbReference type="Pfam" id="PF07686">
    <property type="entry name" value="V-set"/>
    <property type="match status" value="1"/>
</dbReference>
<dbReference type="GO" id="GO:0075512">
    <property type="term" value="P:clathrin-dependent endocytosis of virus by host cell"/>
    <property type="evidence" value="ECO:0007669"/>
    <property type="project" value="TreeGrafter"/>
</dbReference>
<evidence type="ECO:0000313" key="4">
    <source>
        <dbReference type="Proteomes" id="UP000694562"/>
    </source>
</evidence>
<dbReference type="AlphaFoldDB" id="A0A8C4V3X7"/>
<evidence type="ECO:0000259" key="2">
    <source>
        <dbReference type="PROSITE" id="PS50835"/>
    </source>
</evidence>
<reference evidence="3" key="1">
    <citation type="submission" date="2025-08" db="UniProtKB">
        <authorList>
            <consortium name="Ensembl"/>
        </authorList>
    </citation>
    <scope>IDENTIFICATION</scope>
</reference>
<dbReference type="InterPro" id="IPR013106">
    <property type="entry name" value="Ig_V-set"/>
</dbReference>
<dbReference type="Pfam" id="PF13927">
    <property type="entry name" value="Ig_3"/>
    <property type="match status" value="1"/>
</dbReference>
<name>A0A8C4V3X7_FALTI</name>
<dbReference type="SMART" id="SM00409">
    <property type="entry name" value="IG"/>
    <property type="match status" value="3"/>
</dbReference>